<evidence type="ECO:0000313" key="10">
    <source>
        <dbReference type="Proteomes" id="UP000234328"/>
    </source>
</evidence>
<dbReference type="OrthoDB" id="8576332at2"/>
<keyword evidence="2" id="KW-0488">Methylation</keyword>
<dbReference type="InterPro" id="IPR003660">
    <property type="entry name" value="HAMP_dom"/>
</dbReference>
<dbReference type="InterPro" id="IPR004090">
    <property type="entry name" value="Chemotax_Me-accpt_rcpt"/>
</dbReference>
<dbReference type="PANTHER" id="PTHR43531:SF14">
    <property type="entry name" value="METHYL-ACCEPTING CHEMOTAXIS PROTEIN I-RELATED"/>
    <property type="match status" value="1"/>
</dbReference>
<dbReference type="SUPFAM" id="SSF58104">
    <property type="entry name" value="Methyl-accepting chemotaxis protein (MCP) signaling domain"/>
    <property type="match status" value="1"/>
</dbReference>
<keyword evidence="6" id="KW-0472">Membrane</keyword>
<dbReference type="InterPro" id="IPR051310">
    <property type="entry name" value="MCP_chemotaxis"/>
</dbReference>
<sequence>MSNFFSLKKSFIFFLAVLTLLSLLVLSALYNLARSADKVKEIEGLRYAATELATEYKTITRAMTRDVMAFVATEQPEFQESYMHHAAILRGEATNDRGTQQSMIERFQSAGFTSAEMSKLESALAQSAGLAKTEIEAISTASGQFDDGHGGIKVALPNALMAKVMVFGQQYTDASNAIARTIDDFDTMQAERYEQELRQAGVANKMAYRVAVLSIAVLLVSSILALWALYRVIKRPLDQGVWLARELASGNLSAEIGISRRDELGELLEALNGIGRGLNRAVGEVRDRSMHIAIASRRISRGNRDLSHRTDEQAANLQQTATAMEQLNVTVKQNADHAQHAWQLGNQAAGCAARGSTTMQIAVDTMQQVRRGSRKMTDIVKLINSIAFQTNILALNAAVEAARAGQQGKGFAVVATEVRSLALRSAQASRDIEDLIAESAAQMDAGASLVDNAGSSMNEIVQSVQQVQGIMKEIAAASREQANGMAQIALAVGHLDTITQENVQQVQLAAQATLAQQEQADGLAATVARFTLANAYHPVTEEPHATAPDENPARRDFTPYSGNLTYEA</sequence>
<dbReference type="CDD" id="cd11386">
    <property type="entry name" value="MCP_signal"/>
    <property type="match status" value="1"/>
</dbReference>
<dbReference type="Proteomes" id="UP000234328">
    <property type="component" value="Unassembled WGS sequence"/>
</dbReference>
<accession>A0A2N4UET0</accession>
<gene>
    <name evidence="9" type="ORF">CR155_11755</name>
</gene>
<dbReference type="Gene3D" id="1.10.287.950">
    <property type="entry name" value="Methyl-accepting chemotaxis protein"/>
    <property type="match status" value="1"/>
</dbReference>
<dbReference type="SMART" id="SM00283">
    <property type="entry name" value="MA"/>
    <property type="match status" value="1"/>
</dbReference>
<keyword evidence="6" id="KW-1133">Transmembrane helix</keyword>
<dbReference type="GO" id="GO:0007165">
    <property type="term" value="P:signal transduction"/>
    <property type="evidence" value="ECO:0007669"/>
    <property type="project" value="UniProtKB-KW"/>
</dbReference>
<dbReference type="FunFam" id="1.10.287.950:FF:000001">
    <property type="entry name" value="Methyl-accepting chemotaxis sensory transducer"/>
    <property type="match status" value="1"/>
</dbReference>
<evidence type="ECO:0000256" key="4">
    <source>
        <dbReference type="PROSITE-ProRule" id="PRU00284"/>
    </source>
</evidence>
<dbReference type="GO" id="GO:0006935">
    <property type="term" value="P:chemotaxis"/>
    <property type="evidence" value="ECO:0007669"/>
    <property type="project" value="InterPro"/>
</dbReference>
<protein>
    <submittedName>
        <fullName evidence="9">Chemotaxis protein</fullName>
    </submittedName>
</protein>
<keyword evidence="4" id="KW-0807">Transducer</keyword>
<feature type="domain" description="Methyl-accepting transducer" evidence="7">
    <location>
        <begin position="288"/>
        <end position="517"/>
    </location>
</feature>
<name>A0A2N4UET0_9BURK</name>
<comment type="caution">
    <text evidence="9">The sequence shown here is derived from an EMBL/GenBank/DDBJ whole genome shotgun (WGS) entry which is preliminary data.</text>
</comment>
<dbReference type="PROSITE" id="PS50111">
    <property type="entry name" value="CHEMOTAXIS_TRANSDUC_2"/>
    <property type="match status" value="1"/>
</dbReference>
<evidence type="ECO:0000259" key="8">
    <source>
        <dbReference type="PROSITE" id="PS50885"/>
    </source>
</evidence>
<reference evidence="9 10" key="1">
    <citation type="submission" date="2017-10" db="EMBL/GenBank/DDBJ databases">
        <title>Two draft genome sequences of Pusillimonas sp. strains isolated from a nitrate- and radionuclide-contaminated groundwater in Russia.</title>
        <authorList>
            <person name="Grouzdev D.S."/>
            <person name="Tourova T.P."/>
            <person name="Goeva M.A."/>
            <person name="Babich T.L."/>
            <person name="Sokolova D.S."/>
            <person name="Abdullin R."/>
            <person name="Poltaraus A.B."/>
            <person name="Toshchakov S.V."/>
            <person name="Nazina T.N."/>
        </authorList>
    </citation>
    <scope>NUCLEOTIDE SEQUENCE [LARGE SCALE GENOMIC DNA]</scope>
    <source>
        <strain evidence="9 10">JR1/69-2-13</strain>
    </source>
</reference>
<proteinExistence type="inferred from homology"/>
<feature type="transmembrane region" description="Helical" evidence="6">
    <location>
        <begin position="206"/>
        <end position="230"/>
    </location>
</feature>
<dbReference type="PROSITE" id="PS50885">
    <property type="entry name" value="HAMP"/>
    <property type="match status" value="1"/>
</dbReference>
<keyword evidence="6" id="KW-0812">Transmembrane</keyword>
<evidence type="ECO:0000259" key="7">
    <source>
        <dbReference type="PROSITE" id="PS50111"/>
    </source>
</evidence>
<evidence type="ECO:0000256" key="6">
    <source>
        <dbReference type="SAM" id="Phobius"/>
    </source>
</evidence>
<feature type="region of interest" description="Disordered" evidence="5">
    <location>
        <begin position="541"/>
        <end position="568"/>
    </location>
</feature>
<dbReference type="CDD" id="cd06225">
    <property type="entry name" value="HAMP"/>
    <property type="match status" value="1"/>
</dbReference>
<keyword evidence="10" id="KW-1185">Reference proteome</keyword>
<dbReference type="Pfam" id="PF00672">
    <property type="entry name" value="HAMP"/>
    <property type="match status" value="1"/>
</dbReference>
<dbReference type="GO" id="GO:0005886">
    <property type="term" value="C:plasma membrane"/>
    <property type="evidence" value="ECO:0007669"/>
    <property type="project" value="TreeGrafter"/>
</dbReference>
<evidence type="ECO:0000313" key="9">
    <source>
        <dbReference type="EMBL" id="PLC53505.1"/>
    </source>
</evidence>
<dbReference type="AlphaFoldDB" id="A0A2N4UET0"/>
<evidence type="ECO:0000256" key="2">
    <source>
        <dbReference type="ARBA" id="ARBA00022481"/>
    </source>
</evidence>
<comment type="similarity">
    <text evidence="3">Belongs to the methyl-accepting chemotaxis (MCP) protein family.</text>
</comment>
<organism evidence="9 10">
    <name type="scientific">Pollutimonas nitritireducens</name>
    <dbReference type="NCBI Taxonomy" id="2045209"/>
    <lineage>
        <taxon>Bacteria</taxon>
        <taxon>Pseudomonadati</taxon>
        <taxon>Pseudomonadota</taxon>
        <taxon>Betaproteobacteria</taxon>
        <taxon>Burkholderiales</taxon>
        <taxon>Alcaligenaceae</taxon>
        <taxon>Pollutimonas</taxon>
    </lineage>
</organism>
<comment type="subcellular location">
    <subcellularLocation>
        <location evidence="1">Membrane</location>
    </subcellularLocation>
</comment>
<dbReference type="EMBL" id="PDNV01000007">
    <property type="protein sequence ID" value="PLC53505.1"/>
    <property type="molecule type" value="Genomic_DNA"/>
</dbReference>
<dbReference type="PRINTS" id="PR00260">
    <property type="entry name" value="CHEMTRNSDUCR"/>
</dbReference>
<evidence type="ECO:0000256" key="1">
    <source>
        <dbReference type="ARBA" id="ARBA00004370"/>
    </source>
</evidence>
<dbReference type="SMART" id="SM00304">
    <property type="entry name" value="HAMP"/>
    <property type="match status" value="1"/>
</dbReference>
<feature type="domain" description="HAMP" evidence="8">
    <location>
        <begin position="231"/>
        <end position="283"/>
    </location>
</feature>
<dbReference type="InterPro" id="IPR004089">
    <property type="entry name" value="MCPsignal_dom"/>
</dbReference>
<evidence type="ECO:0000256" key="3">
    <source>
        <dbReference type="ARBA" id="ARBA00029447"/>
    </source>
</evidence>
<dbReference type="GO" id="GO:0004888">
    <property type="term" value="F:transmembrane signaling receptor activity"/>
    <property type="evidence" value="ECO:0007669"/>
    <property type="project" value="InterPro"/>
</dbReference>
<dbReference type="RefSeq" id="WP_102070228.1">
    <property type="nucleotide sequence ID" value="NZ_PDNV01000007.1"/>
</dbReference>
<evidence type="ECO:0000256" key="5">
    <source>
        <dbReference type="SAM" id="MobiDB-lite"/>
    </source>
</evidence>
<dbReference type="PANTHER" id="PTHR43531">
    <property type="entry name" value="PROTEIN ICFG"/>
    <property type="match status" value="1"/>
</dbReference>
<dbReference type="Pfam" id="PF00015">
    <property type="entry name" value="MCPsignal"/>
    <property type="match status" value="1"/>
</dbReference>